<dbReference type="EMBL" id="JACMSC010000012">
    <property type="protein sequence ID" value="KAG6497120.1"/>
    <property type="molecule type" value="Genomic_DNA"/>
</dbReference>
<feature type="compositionally biased region" description="Low complexity" evidence="1">
    <location>
        <begin position="1"/>
        <end position="15"/>
    </location>
</feature>
<reference evidence="2 3" key="1">
    <citation type="submission" date="2020-08" db="EMBL/GenBank/DDBJ databases">
        <title>Plant Genome Project.</title>
        <authorList>
            <person name="Zhang R.-G."/>
        </authorList>
    </citation>
    <scope>NUCLEOTIDE SEQUENCE [LARGE SCALE GENOMIC DNA]</scope>
    <source>
        <tissue evidence="2">Rhizome</tissue>
    </source>
</reference>
<comment type="caution">
    <text evidence="2">The sequence shown here is derived from an EMBL/GenBank/DDBJ whole genome shotgun (WGS) entry which is preliminary data.</text>
</comment>
<evidence type="ECO:0000313" key="2">
    <source>
        <dbReference type="EMBL" id="KAG6497120.1"/>
    </source>
</evidence>
<accession>A0A8J5FWB7</accession>
<feature type="region of interest" description="Disordered" evidence="1">
    <location>
        <begin position="1"/>
        <end position="76"/>
    </location>
</feature>
<keyword evidence="3" id="KW-1185">Reference proteome</keyword>
<organism evidence="2 3">
    <name type="scientific">Zingiber officinale</name>
    <name type="common">Ginger</name>
    <name type="synonym">Amomum zingiber</name>
    <dbReference type="NCBI Taxonomy" id="94328"/>
    <lineage>
        <taxon>Eukaryota</taxon>
        <taxon>Viridiplantae</taxon>
        <taxon>Streptophyta</taxon>
        <taxon>Embryophyta</taxon>
        <taxon>Tracheophyta</taxon>
        <taxon>Spermatophyta</taxon>
        <taxon>Magnoliopsida</taxon>
        <taxon>Liliopsida</taxon>
        <taxon>Zingiberales</taxon>
        <taxon>Zingiberaceae</taxon>
        <taxon>Zingiber</taxon>
    </lineage>
</organism>
<dbReference type="Proteomes" id="UP000734854">
    <property type="component" value="Unassembled WGS sequence"/>
</dbReference>
<evidence type="ECO:0000256" key="1">
    <source>
        <dbReference type="SAM" id="MobiDB-lite"/>
    </source>
</evidence>
<name>A0A8J5FWB7_ZINOF</name>
<gene>
    <name evidence="2" type="ORF">ZIOFF_045008</name>
</gene>
<dbReference type="AlphaFoldDB" id="A0A8J5FWB7"/>
<protein>
    <submittedName>
        <fullName evidence="2">Uncharacterized protein</fullName>
    </submittedName>
</protein>
<sequence>MHDTLTLTVSLSPSSGPAPWHAAHDANPALSRSPASPRRKEPATPVAQTLAVAGDAQVPNSAHTPKRGPYRYADTFPARKRSPCAPPCVRHYCFRTSS</sequence>
<proteinExistence type="predicted"/>
<evidence type="ECO:0000313" key="3">
    <source>
        <dbReference type="Proteomes" id="UP000734854"/>
    </source>
</evidence>